<keyword evidence="5" id="KW-1185">Reference proteome</keyword>
<feature type="region of interest" description="Disordered" evidence="1">
    <location>
        <begin position="411"/>
        <end position="634"/>
    </location>
</feature>
<evidence type="ECO:0000313" key="5">
    <source>
        <dbReference type="Proteomes" id="UP001287356"/>
    </source>
</evidence>
<dbReference type="Proteomes" id="UP001287356">
    <property type="component" value="Unassembled WGS sequence"/>
</dbReference>
<organism evidence="4 5">
    <name type="scientific">Lasiosphaeria ovina</name>
    <dbReference type="NCBI Taxonomy" id="92902"/>
    <lineage>
        <taxon>Eukaryota</taxon>
        <taxon>Fungi</taxon>
        <taxon>Dikarya</taxon>
        <taxon>Ascomycota</taxon>
        <taxon>Pezizomycotina</taxon>
        <taxon>Sordariomycetes</taxon>
        <taxon>Sordariomycetidae</taxon>
        <taxon>Sordariales</taxon>
        <taxon>Lasiosphaeriaceae</taxon>
        <taxon>Lasiosphaeria</taxon>
    </lineage>
</organism>
<protein>
    <submittedName>
        <fullName evidence="4">Uncharacterized protein</fullName>
    </submittedName>
</protein>
<dbReference type="AlphaFoldDB" id="A0AAE0TXE9"/>
<evidence type="ECO:0000256" key="3">
    <source>
        <dbReference type="SAM" id="SignalP"/>
    </source>
</evidence>
<keyword evidence="2" id="KW-0472">Membrane</keyword>
<proteinExistence type="predicted"/>
<feature type="compositionally biased region" description="Gly residues" evidence="1">
    <location>
        <begin position="456"/>
        <end position="467"/>
    </location>
</feature>
<sequence>MSIIRGLLPLFLFSLALSSLGRVAGLPKDVDNDRSGSATAIAFGDIGLAKSWIDPIPGTKPLFGFKEPVLELSKRDCLANGSNFCFDDKTKFCPNCGLCCLDTGICCSGGSSCCGTGCCTSGQTCSQGQCIDVSTSVAVVTVVSTIYQTVSHTATQTATVLVNQIDTSTVVSTVEVTVSSAATQTNVVWATVTAVAKRGGPGPDPHPYKAREAGVRHIRPDPPQHPHRGFLRSLWADIASRGLASVGIRLDHAIEDVLPVRRDASSTSYITSLVTQTTDVTNFVSTTVTAFTTSLVVTTVFRTITRVLTAQTTIDVTSTLTITSHQPSTVITTATPTLPPTFPTTRTTTDPATSSSAAPALPASSSSSPGSALSTSAIAAIGVGGGILAVLVVALAIFFFRRHRRRSRPFLTTNSSSILPPPENSYIREPTLPTIPPQFLPSPPEHHAAQFLHPGAQGGGGGGGGGNHQRSSSGFTTLLGTPSPTAKKGDRQSALTTGSGATAVAEAQGSPPPEWYEVDGSNPVAAPPGAAGHWGAPQQQHYRQGSYDDHPADRQPSPPLQGPGQGFYHAEELEASQRANELDASHETGLAPAPLGFSQQQRQPEEVWHGPEQQPRHELPDPAGYDGGYYYHAR</sequence>
<evidence type="ECO:0000256" key="1">
    <source>
        <dbReference type="SAM" id="MobiDB-lite"/>
    </source>
</evidence>
<feature type="compositionally biased region" description="Polar residues" evidence="1">
    <location>
        <begin position="468"/>
        <end position="484"/>
    </location>
</feature>
<name>A0AAE0TXE9_9PEZI</name>
<feature type="compositionally biased region" description="Basic and acidic residues" evidence="1">
    <location>
        <begin position="603"/>
        <end position="620"/>
    </location>
</feature>
<feature type="transmembrane region" description="Helical" evidence="2">
    <location>
        <begin position="377"/>
        <end position="400"/>
    </location>
</feature>
<evidence type="ECO:0000256" key="2">
    <source>
        <dbReference type="SAM" id="Phobius"/>
    </source>
</evidence>
<reference evidence="4" key="2">
    <citation type="submission" date="2023-06" db="EMBL/GenBank/DDBJ databases">
        <authorList>
            <consortium name="Lawrence Berkeley National Laboratory"/>
            <person name="Haridas S."/>
            <person name="Hensen N."/>
            <person name="Bonometti L."/>
            <person name="Westerberg I."/>
            <person name="Brannstrom I.O."/>
            <person name="Guillou S."/>
            <person name="Cros-Aarteil S."/>
            <person name="Calhoun S."/>
            <person name="Kuo A."/>
            <person name="Mondo S."/>
            <person name="Pangilinan J."/>
            <person name="Riley R."/>
            <person name="Labutti K."/>
            <person name="Andreopoulos B."/>
            <person name="Lipzen A."/>
            <person name="Chen C."/>
            <person name="Yanf M."/>
            <person name="Daum C."/>
            <person name="Ng V."/>
            <person name="Clum A."/>
            <person name="Steindorff A."/>
            <person name="Ohm R."/>
            <person name="Martin F."/>
            <person name="Silar P."/>
            <person name="Natvig D."/>
            <person name="Lalanne C."/>
            <person name="Gautier V."/>
            <person name="Ament-Velasquez S.L."/>
            <person name="Kruys A."/>
            <person name="Hutchinson M.I."/>
            <person name="Powell A.J."/>
            <person name="Barry K."/>
            <person name="Miller A.N."/>
            <person name="Grigoriev I.V."/>
            <person name="Debuchy R."/>
            <person name="Gladieux P."/>
            <person name="Thoren M.H."/>
            <person name="Johannesson H."/>
        </authorList>
    </citation>
    <scope>NUCLEOTIDE SEQUENCE</scope>
    <source>
        <strain evidence="4">CBS 958.72</strain>
    </source>
</reference>
<keyword evidence="3" id="KW-0732">Signal</keyword>
<feature type="compositionally biased region" description="Low complexity" evidence="1">
    <location>
        <begin position="343"/>
        <end position="369"/>
    </location>
</feature>
<dbReference type="EMBL" id="JAULSN010000001">
    <property type="protein sequence ID" value="KAK3382990.1"/>
    <property type="molecule type" value="Genomic_DNA"/>
</dbReference>
<reference evidence="4" key="1">
    <citation type="journal article" date="2023" name="Mol. Phylogenet. Evol.">
        <title>Genome-scale phylogeny and comparative genomics of the fungal order Sordariales.</title>
        <authorList>
            <person name="Hensen N."/>
            <person name="Bonometti L."/>
            <person name="Westerberg I."/>
            <person name="Brannstrom I.O."/>
            <person name="Guillou S."/>
            <person name="Cros-Aarteil S."/>
            <person name="Calhoun S."/>
            <person name="Haridas S."/>
            <person name="Kuo A."/>
            <person name="Mondo S."/>
            <person name="Pangilinan J."/>
            <person name="Riley R."/>
            <person name="LaButti K."/>
            <person name="Andreopoulos B."/>
            <person name="Lipzen A."/>
            <person name="Chen C."/>
            <person name="Yan M."/>
            <person name="Daum C."/>
            <person name="Ng V."/>
            <person name="Clum A."/>
            <person name="Steindorff A."/>
            <person name="Ohm R.A."/>
            <person name="Martin F."/>
            <person name="Silar P."/>
            <person name="Natvig D.O."/>
            <person name="Lalanne C."/>
            <person name="Gautier V."/>
            <person name="Ament-Velasquez S.L."/>
            <person name="Kruys A."/>
            <person name="Hutchinson M.I."/>
            <person name="Powell A.J."/>
            <person name="Barry K."/>
            <person name="Miller A.N."/>
            <person name="Grigoriev I.V."/>
            <person name="Debuchy R."/>
            <person name="Gladieux P."/>
            <person name="Hiltunen Thoren M."/>
            <person name="Johannesson H."/>
        </authorList>
    </citation>
    <scope>NUCLEOTIDE SEQUENCE</scope>
    <source>
        <strain evidence="4">CBS 958.72</strain>
    </source>
</reference>
<feature type="compositionally biased region" description="Low complexity" evidence="1">
    <location>
        <begin position="527"/>
        <end position="541"/>
    </location>
</feature>
<keyword evidence="2" id="KW-1133">Transmembrane helix</keyword>
<feature type="compositionally biased region" description="Pro residues" evidence="1">
    <location>
        <begin position="433"/>
        <end position="443"/>
    </location>
</feature>
<keyword evidence="2" id="KW-0812">Transmembrane</keyword>
<comment type="caution">
    <text evidence="4">The sequence shown here is derived from an EMBL/GenBank/DDBJ whole genome shotgun (WGS) entry which is preliminary data.</text>
</comment>
<feature type="region of interest" description="Disordered" evidence="1">
    <location>
        <begin position="331"/>
        <end position="369"/>
    </location>
</feature>
<gene>
    <name evidence="4" type="ORF">B0T24DRAFT_29780</name>
</gene>
<evidence type="ECO:0000313" key="4">
    <source>
        <dbReference type="EMBL" id="KAK3382990.1"/>
    </source>
</evidence>
<accession>A0AAE0TXE9</accession>
<feature type="chain" id="PRO_5042078152" evidence="3">
    <location>
        <begin position="26"/>
        <end position="634"/>
    </location>
</feature>
<feature type="signal peptide" evidence="3">
    <location>
        <begin position="1"/>
        <end position="25"/>
    </location>
</feature>